<feature type="domain" description="Golgin subfamily A member 7/ERF4" evidence="4">
    <location>
        <begin position="46"/>
        <end position="136"/>
    </location>
</feature>
<dbReference type="InterPro" id="IPR039735">
    <property type="entry name" value="CHIC1/2"/>
</dbReference>
<dbReference type="Pfam" id="PF10256">
    <property type="entry name" value="Erf4"/>
    <property type="match status" value="1"/>
</dbReference>
<reference evidence="5" key="2">
    <citation type="journal article" date="2008" name="Genome Biol.">
        <title>Improved genome assembly and evidence-based global gene model set for the chordate Ciona intestinalis: new insight into intron and operon populations.</title>
        <authorList>
            <person name="Satou Y."/>
            <person name="Mineta K."/>
            <person name="Ogasawara M."/>
            <person name="Sasakura Y."/>
            <person name="Shoguchi E."/>
            <person name="Ueno K."/>
            <person name="Yamada L."/>
            <person name="Matsumoto J."/>
            <person name="Wasserscheid J."/>
            <person name="Dewar K."/>
            <person name="Wiley G.B."/>
            <person name="Macmil S.L."/>
            <person name="Roe B.A."/>
            <person name="Zeller R.W."/>
            <person name="Hastings K.E."/>
            <person name="Lemaire P."/>
            <person name="Lindquist E."/>
            <person name="Endo T."/>
            <person name="Hotta K."/>
            <person name="Inaba K."/>
        </authorList>
    </citation>
    <scope>NUCLEOTIDE SEQUENCE [LARGE SCALE GENOMIC DNA]</scope>
    <source>
        <strain evidence="5">wild type</strain>
    </source>
</reference>
<dbReference type="Ensembl" id="ENSCINT00000010088.3">
    <property type="protein sequence ID" value="ENSCINP00000010088.3"/>
    <property type="gene ID" value="ENSCING00000004885.3"/>
</dbReference>
<organism evidence="5 6">
    <name type="scientific">Ciona intestinalis</name>
    <name type="common">Transparent sea squirt</name>
    <name type="synonym">Ascidia intestinalis</name>
    <dbReference type="NCBI Taxonomy" id="7719"/>
    <lineage>
        <taxon>Eukaryota</taxon>
        <taxon>Metazoa</taxon>
        <taxon>Chordata</taxon>
        <taxon>Tunicata</taxon>
        <taxon>Ascidiacea</taxon>
        <taxon>Phlebobranchia</taxon>
        <taxon>Cionidae</taxon>
        <taxon>Ciona</taxon>
    </lineage>
</organism>
<keyword evidence="2 3" id="KW-0472">Membrane</keyword>
<dbReference type="OrthoDB" id="67682at2759"/>
<protein>
    <submittedName>
        <fullName evidence="5">Cysteine-rich hydrophobic domain-containing protein 2</fullName>
    </submittedName>
</protein>
<reference evidence="5" key="3">
    <citation type="submission" date="2025-08" db="UniProtKB">
        <authorList>
            <consortium name="Ensembl"/>
        </authorList>
    </citation>
    <scope>IDENTIFICATION</scope>
</reference>
<dbReference type="PANTHER" id="PTHR13005:SF4">
    <property type="entry name" value="CYSTEINE-RICH HYDROPHOBIC PROTEIN"/>
    <property type="match status" value="1"/>
</dbReference>
<dbReference type="GO" id="GO:0016020">
    <property type="term" value="C:membrane"/>
    <property type="evidence" value="ECO:0007669"/>
    <property type="project" value="UniProtKB-SubCell"/>
</dbReference>
<keyword evidence="3" id="KW-1133">Transmembrane helix</keyword>
<evidence type="ECO:0000313" key="6">
    <source>
        <dbReference type="Proteomes" id="UP000008144"/>
    </source>
</evidence>
<keyword evidence="6" id="KW-1185">Reference proteome</keyword>
<dbReference type="InterPro" id="IPR019383">
    <property type="entry name" value="Golgin_A_7/ERF4"/>
</dbReference>
<evidence type="ECO:0000256" key="3">
    <source>
        <dbReference type="SAM" id="Phobius"/>
    </source>
</evidence>
<dbReference type="AlphaFoldDB" id="F6SP08"/>
<dbReference type="KEGG" id="cin:100186192"/>
<evidence type="ECO:0000256" key="1">
    <source>
        <dbReference type="ARBA" id="ARBA00004370"/>
    </source>
</evidence>
<dbReference type="RefSeq" id="XP_002126009.1">
    <property type="nucleotide sequence ID" value="XM_002125973.5"/>
</dbReference>
<keyword evidence="3" id="KW-0812">Transmembrane</keyword>
<accession>F6SP08</accession>
<gene>
    <name evidence="5" type="primary">LOC100186192</name>
</gene>
<dbReference type="GeneTree" id="ENSGT00390000003601"/>
<dbReference type="InParanoid" id="F6SP08"/>
<dbReference type="FunCoup" id="F6SP08">
    <property type="interactions" value="98"/>
</dbReference>
<evidence type="ECO:0000259" key="4">
    <source>
        <dbReference type="Pfam" id="PF10256"/>
    </source>
</evidence>
<proteinExistence type="predicted"/>
<name>F6SP08_CIOIN</name>
<dbReference type="OMA" id="NYSMTEY"/>
<evidence type="ECO:0000256" key="2">
    <source>
        <dbReference type="ARBA" id="ARBA00023136"/>
    </source>
</evidence>
<comment type="subcellular location">
    <subcellularLocation>
        <location evidence="1">Membrane</location>
    </subcellularLocation>
</comment>
<feature type="transmembrane region" description="Helical" evidence="3">
    <location>
        <begin position="87"/>
        <end position="109"/>
    </location>
</feature>
<dbReference type="EMBL" id="EAAA01001419">
    <property type="status" value="NOT_ANNOTATED_CDS"/>
    <property type="molecule type" value="Genomic_DNA"/>
</dbReference>
<dbReference type="Proteomes" id="UP000008144">
    <property type="component" value="Chromosome 2"/>
</dbReference>
<dbReference type="GeneID" id="100186192"/>
<accession>A0A1W2W733</accession>
<reference evidence="5" key="4">
    <citation type="submission" date="2025-09" db="UniProtKB">
        <authorList>
            <consortium name="Ensembl"/>
        </authorList>
    </citation>
    <scope>IDENTIFICATION</scope>
</reference>
<dbReference type="HOGENOM" id="CLU_100628_1_0_1"/>
<dbReference type="PANTHER" id="PTHR13005">
    <property type="entry name" value="CYSTEINE-RICH HYDROPHOBIC DOMAIN PROTEIN BRAIN X-LINKED PROTEIN"/>
    <property type="match status" value="1"/>
</dbReference>
<evidence type="ECO:0000313" key="5">
    <source>
        <dbReference type="Ensembl" id="ENSCINP00000010088.3"/>
    </source>
</evidence>
<sequence>METDDFNEIVVEEAAVPDAAPEDPLVIVPDPIIIRGSGHITVFGLTNKFNTEFPSSLVGKVAPEEYSSTISRVNKILDRMLAVNFRWLVLGCLCCCCTLGCSVWPVVCLNKRTKSSVSKALGWENRQLYHKLGLQWKLQKRKLTNNNMMEYVLVIEHLPKLPIYQPD</sequence>
<reference evidence="6" key="1">
    <citation type="journal article" date="2002" name="Science">
        <title>The draft genome of Ciona intestinalis: insights into chordate and vertebrate origins.</title>
        <authorList>
            <person name="Dehal P."/>
            <person name="Satou Y."/>
            <person name="Campbell R.K."/>
            <person name="Chapman J."/>
            <person name="Degnan B."/>
            <person name="De Tomaso A."/>
            <person name="Davidson B."/>
            <person name="Di Gregorio A."/>
            <person name="Gelpke M."/>
            <person name="Goodstein D.M."/>
            <person name="Harafuji N."/>
            <person name="Hastings K.E."/>
            <person name="Ho I."/>
            <person name="Hotta K."/>
            <person name="Huang W."/>
            <person name="Kawashima T."/>
            <person name="Lemaire P."/>
            <person name="Martinez D."/>
            <person name="Meinertzhagen I.A."/>
            <person name="Necula S."/>
            <person name="Nonaka M."/>
            <person name="Putnam N."/>
            <person name="Rash S."/>
            <person name="Saiga H."/>
            <person name="Satake M."/>
            <person name="Terry A."/>
            <person name="Yamada L."/>
            <person name="Wang H.G."/>
            <person name="Awazu S."/>
            <person name="Azumi K."/>
            <person name="Boore J."/>
            <person name="Branno M."/>
            <person name="Chin-Bow S."/>
            <person name="DeSantis R."/>
            <person name="Doyle S."/>
            <person name="Francino P."/>
            <person name="Keys D.N."/>
            <person name="Haga S."/>
            <person name="Hayashi H."/>
            <person name="Hino K."/>
            <person name="Imai K.S."/>
            <person name="Inaba K."/>
            <person name="Kano S."/>
            <person name="Kobayashi K."/>
            <person name="Kobayashi M."/>
            <person name="Lee B.I."/>
            <person name="Makabe K.W."/>
            <person name="Manohar C."/>
            <person name="Matassi G."/>
            <person name="Medina M."/>
            <person name="Mochizuki Y."/>
            <person name="Mount S."/>
            <person name="Morishita T."/>
            <person name="Miura S."/>
            <person name="Nakayama A."/>
            <person name="Nishizaka S."/>
            <person name="Nomoto H."/>
            <person name="Ohta F."/>
            <person name="Oishi K."/>
            <person name="Rigoutsos I."/>
            <person name="Sano M."/>
            <person name="Sasaki A."/>
            <person name="Sasakura Y."/>
            <person name="Shoguchi E."/>
            <person name="Shin-i T."/>
            <person name="Spagnuolo A."/>
            <person name="Stainier D."/>
            <person name="Suzuki M.M."/>
            <person name="Tassy O."/>
            <person name="Takatori N."/>
            <person name="Tokuoka M."/>
            <person name="Yagi K."/>
            <person name="Yoshizaki F."/>
            <person name="Wada S."/>
            <person name="Zhang C."/>
            <person name="Hyatt P.D."/>
            <person name="Larimer F."/>
            <person name="Detter C."/>
            <person name="Doggett N."/>
            <person name="Glavina T."/>
            <person name="Hawkins T."/>
            <person name="Richardson P."/>
            <person name="Lucas S."/>
            <person name="Kohara Y."/>
            <person name="Levine M."/>
            <person name="Satoh N."/>
            <person name="Rokhsar D.S."/>
        </authorList>
    </citation>
    <scope>NUCLEOTIDE SEQUENCE [LARGE SCALE GENOMIC DNA]</scope>
</reference>
<dbReference type="STRING" id="7719.ENSCINP00000010088"/>